<dbReference type="InterPro" id="IPR036388">
    <property type="entry name" value="WH-like_DNA-bd_sf"/>
</dbReference>
<dbReference type="Gene3D" id="1.10.10.10">
    <property type="entry name" value="Winged helix-like DNA-binding domain superfamily/Winged helix DNA-binding domain"/>
    <property type="match status" value="1"/>
</dbReference>
<evidence type="ECO:0000313" key="6">
    <source>
        <dbReference type="EMBL" id="ORM22461.1"/>
    </source>
</evidence>
<dbReference type="Proteomes" id="UP000193518">
    <property type="component" value="Unassembled WGS sequence"/>
</dbReference>
<keyword evidence="2" id="KW-0012">Acyltransferase</keyword>
<dbReference type="PROSITE" id="PS51186">
    <property type="entry name" value="GNAT"/>
    <property type="match status" value="1"/>
</dbReference>
<dbReference type="Pfam" id="PF00583">
    <property type="entry name" value="Acetyltransf_1"/>
    <property type="match status" value="1"/>
</dbReference>
<accession>A0AAE5IQF8</accession>
<evidence type="ECO:0000259" key="3">
    <source>
        <dbReference type="PROSITE" id="PS50995"/>
    </source>
</evidence>
<evidence type="ECO:0000256" key="2">
    <source>
        <dbReference type="ARBA" id="ARBA00023315"/>
    </source>
</evidence>
<reference evidence="5" key="2">
    <citation type="submission" date="2019-11" db="EMBL/GenBank/DDBJ databases">
        <title>Spread of Macrolides and rifampicin resistant Rhodococcus equi in clinical isolates in the USA.</title>
        <authorList>
            <person name="Alvarez-Narvaez S."/>
            <person name="Huber L."/>
            <person name="Cohen N.D."/>
            <person name="Slovis N."/>
            <person name="Greiter M."/>
            <person name="Giguere S."/>
            <person name="Hart K."/>
        </authorList>
    </citation>
    <scope>NUCLEOTIDE SEQUENCE</scope>
    <source>
        <strain evidence="5">Lh_38</strain>
    </source>
</reference>
<keyword evidence="1" id="KW-0808">Transferase</keyword>
<dbReference type="Proteomes" id="UP000738270">
    <property type="component" value="Unassembled WGS sequence"/>
</dbReference>
<dbReference type="Gene3D" id="3.40.630.30">
    <property type="match status" value="1"/>
</dbReference>
<dbReference type="CDD" id="cd04301">
    <property type="entry name" value="NAT_SF"/>
    <property type="match status" value="1"/>
</dbReference>
<dbReference type="RefSeq" id="WP_022593503.1">
    <property type="nucleotide sequence ID" value="NZ_AP025268.1"/>
</dbReference>
<dbReference type="EMBL" id="LWIC01000010">
    <property type="protein sequence ID" value="ORM22461.1"/>
    <property type="molecule type" value="Genomic_DNA"/>
</dbReference>
<reference evidence="6 7" key="1">
    <citation type="journal article" date="2016" name="Genome Biol. Evol.">
        <title>Pangenome and Phylogenomic Analysis of the Pathogenic Actinobacterium Rhodococcus equi.</title>
        <authorList>
            <person name="Anastasi E."/>
            <person name="MacArthur I."/>
            <person name="Scortti M."/>
            <person name="Alvarez S."/>
            <person name="Giguere S."/>
            <person name="Vazquez-Boland J.A."/>
        </authorList>
    </citation>
    <scope>NUCLEOTIDE SEQUENCE [LARGE SCALE GENOMIC DNA]</scope>
    <source>
        <strain evidence="6 7">PAM1271</strain>
    </source>
</reference>
<dbReference type="InterPro" id="IPR016181">
    <property type="entry name" value="Acyl_CoA_acyltransferase"/>
</dbReference>
<dbReference type="Pfam" id="PF12802">
    <property type="entry name" value="MarR_2"/>
    <property type="match status" value="1"/>
</dbReference>
<dbReference type="PANTHER" id="PTHR43877:SF2">
    <property type="entry name" value="AMINOALKYLPHOSPHONATE N-ACETYLTRANSFERASE-RELATED"/>
    <property type="match status" value="1"/>
</dbReference>
<evidence type="ECO:0000313" key="5">
    <source>
        <dbReference type="EMBL" id="MBM4627340.1"/>
    </source>
</evidence>
<dbReference type="InterPro" id="IPR000835">
    <property type="entry name" value="HTH_MarR-typ"/>
</dbReference>
<gene>
    <name evidence="6" type="ORF">A5N68_20480</name>
    <name evidence="5" type="ORF">GS453_10685</name>
</gene>
<proteinExistence type="predicted"/>
<sequence length="301" mass="33161">MRDLPKDSAALRSFNMNITEQLGVLHDRYLDLPRPYSQARILWEVGHDTVRVRDLRARFDLDSGYASRLLSALADDGVLRIEPDPHDGRGRVVTLTAGGRREYDALEKASQDRAERIIGALPDRQRAELLAAMGTVTRLLDAAAVEIAVADPDSEAVRFCFGRYFDELDERLDLGFDPAASTPADGDELRAPNGAVLIADLRGAPIGCGAVKLHDGVAEIKRMWVSPDARGLGLSRRLLGNLEARAADHGARLVRLDTNAALTQAVTLYERSGYRRIPPYNDNAYATHWFEKDLLPAPAPE</sequence>
<dbReference type="GO" id="GO:0003700">
    <property type="term" value="F:DNA-binding transcription factor activity"/>
    <property type="evidence" value="ECO:0007669"/>
    <property type="project" value="InterPro"/>
</dbReference>
<evidence type="ECO:0000259" key="4">
    <source>
        <dbReference type="PROSITE" id="PS51186"/>
    </source>
</evidence>
<feature type="domain" description="HTH marR-type" evidence="3">
    <location>
        <begin position="1"/>
        <end position="141"/>
    </location>
</feature>
<evidence type="ECO:0000313" key="7">
    <source>
        <dbReference type="Proteomes" id="UP000193518"/>
    </source>
</evidence>
<evidence type="ECO:0000256" key="1">
    <source>
        <dbReference type="ARBA" id="ARBA00022679"/>
    </source>
</evidence>
<feature type="domain" description="N-acetyltransferase" evidence="4">
    <location>
        <begin position="145"/>
        <end position="296"/>
    </location>
</feature>
<dbReference type="InterPro" id="IPR036390">
    <property type="entry name" value="WH_DNA-bd_sf"/>
</dbReference>
<dbReference type="InterPro" id="IPR000182">
    <property type="entry name" value="GNAT_dom"/>
</dbReference>
<dbReference type="EMBL" id="WUXD01000002">
    <property type="protein sequence ID" value="MBM4627340.1"/>
    <property type="molecule type" value="Genomic_DNA"/>
</dbReference>
<dbReference type="AlphaFoldDB" id="A0AAE5IQF8"/>
<protein>
    <submittedName>
        <fullName evidence="5">GNAT family N-acetyltransferase</fullName>
    </submittedName>
    <submittedName>
        <fullName evidence="6">MarR family transcriptional regulator</fullName>
    </submittedName>
</protein>
<comment type="caution">
    <text evidence="6">The sequence shown here is derived from an EMBL/GenBank/DDBJ whole genome shotgun (WGS) entry which is preliminary data.</text>
</comment>
<organism evidence="6 7">
    <name type="scientific">Rhodococcus hoagii</name>
    <name type="common">Corynebacterium equii</name>
    <dbReference type="NCBI Taxonomy" id="43767"/>
    <lineage>
        <taxon>Bacteria</taxon>
        <taxon>Bacillati</taxon>
        <taxon>Actinomycetota</taxon>
        <taxon>Actinomycetes</taxon>
        <taxon>Mycobacteriales</taxon>
        <taxon>Nocardiaceae</taxon>
        <taxon>Prescottella</taxon>
    </lineage>
</organism>
<name>A0AAE5IQF8_RHOHA</name>
<dbReference type="PANTHER" id="PTHR43877">
    <property type="entry name" value="AMINOALKYLPHOSPHONATE N-ACETYLTRANSFERASE-RELATED-RELATED"/>
    <property type="match status" value="1"/>
</dbReference>
<dbReference type="SUPFAM" id="SSF46785">
    <property type="entry name" value="Winged helix' DNA-binding domain"/>
    <property type="match status" value="1"/>
</dbReference>
<dbReference type="GO" id="GO:0016747">
    <property type="term" value="F:acyltransferase activity, transferring groups other than amino-acyl groups"/>
    <property type="evidence" value="ECO:0007669"/>
    <property type="project" value="InterPro"/>
</dbReference>
<dbReference type="InterPro" id="IPR050832">
    <property type="entry name" value="Bact_Acetyltransf"/>
</dbReference>
<dbReference type="SMART" id="SM00347">
    <property type="entry name" value="HTH_MARR"/>
    <property type="match status" value="1"/>
</dbReference>
<dbReference type="SUPFAM" id="SSF55729">
    <property type="entry name" value="Acyl-CoA N-acyltransferases (Nat)"/>
    <property type="match status" value="1"/>
</dbReference>
<dbReference type="PROSITE" id="PS50995">
    <property type="entry name" value="HTH_MARR_2"/>
    <property type="match status" value="1"/>
</dbReference>